<name>A0A813A8Q1_9DINO</name>
<organism evidence="2 3">
    <name type="scientific">Symbiodinium necroappetens</name>
    <dbReference type="NCBI Taxonomy" id="1628268"/>
    <lineage>
        <taxon>Eukaryota</taxon>
        <taxon>Sar</taxon>
        <taxon>Alveolata</taxon>
        <taxon>Dinophyceae</taxon>
        <taxon>Suessiales</taxon>
        <taxon>Symbiodiniaceae</taxon>
        <taxon>Symbiodinium</taxon>
    </lineage>
</organism>
<keyword evidence="3" id="KW-1185">Reference proteome</keyword>
<dbReference type="AlphaFoldDB" id="A0A813A8Q1"/>
<dbReference type="OrthoDB" id="430211at2759"/>
<feature type="region of interest" description="Disordered" evidence="1">
    <location>
        <begin position="647"/>
        <end position="694"/>
    </location>
</feature>
<protein>
    <submittedName>
        <fullName evidence="2">Uncharacterized protein</fullName>
    </submittedName>
</protein>
<sequence>MGADTASSATARWLQWQAKGATQKQVEETLPSSFNLDGPIYYLRAGKSEVAACYVGTGGNFLLLGPKWNVILDFMDLSKLKAKVIGSTVCLFGGQDIVLRLFLPTVEEADQWAQKLSAASFQRVSDQYLAHLQAKIQQQQKATRRAKQAAAFGTFMEWLCSSSARIAADMRLKTLVPSHCAPAAIGGEHHVYPARFYMKQCKTEAAGRVSIHGDALIMQWAARGRVMRQAAVLTGASATVAMFMVSVRGENGLAMVRLWMNDTEEADEIAKAIEEAAKASSELIHRKTRPAASTTRRQMGAAASCICSTVLGAPKSVRSKIASCCTSQIVVPSKKIENVASGALRMDGKCHILFQKAAEARFCHCTLRDDTLWFGDKASFNDQVLSLIGARALAFDDMVTIFTPSGETHRLWPDTSAGTPEQWCLAIQAAGTHSAHLSKWEAMIKAEKFEAFAKAEVRRLARAQRFRNLGERLIYLPAKLTGLVHVERRCATEVLMAWQQSSKSSLLAAKKEKSAIGASAGKSQQARFFRRADAGRALERSLMIKGDVIFVFNEDGNMEKPVPLAGATVYTNPNQKVCSVWYDGVMQARMFVQSEDAAESWGAQLEEASLLLSDATARLKATAAEIKTAPADAPKAAPSAEVTSMKVVAPPKMAPEEHHSSQKLQKTRSRRFVEETSLAKEGEATPVPEAAVGA</sequence>
<evidence type="ECO:0000256" key="1">
    <source>
        <dbReference type="SAM" id="MobiDB-lite"/>
    </source>
</evidence>
<accession>A0A813A8Q1</accession>
<evidence type="ECO:0000313" key="3">
    <source>
        <dbReference type="Proteomes" id="UP000601435"/>
    </source>
</evidence>
<evidence type="ECO:0000313" key="2">
    <source>
        <dbReference type="EMBL" id="CAE7860009.1"/>
    </source>
</evidence>
<proteinExistence type="predicted"/>
<gene>
    <name evidence="2" type="ORF">SNEC2469_LOCUS27197</name>
</gene>
<dbReference type="Proteomes" id="UP000601435">
    <property type="component" value="Unassembled WGS sequence"/>
</dbReference>
<feature type="compositionally biased region" description="Basic and acidic residues" evidence="1">
    <location>
        <begin position="671"/>
        <end position="683"/>
    </location>
</feature>
<comment type="caution">
    <text evidence="2">The sequence shown here is derived from an EMBL/GenBank/DDBJ whole genome shotgun (WGS) entry which is preliminary data.</text>
</comment>
<reference evidence="2" key="1">
    <citation type="submission" date="2021-02" db="EMBL/GenBank/DDBJ databases">
        <authorList>
            <person name="Dougan E. K."/>
            <person name="Rhodes N."/>
            <person name="Thang M."/>
            <person name="Chan C."/>
        </authorList>
    </citation>
    <scope>NUCLEOTIDE SEQUENCE</scope>
</reference>
<dbReference type="EMBL" id="CAJNJA010056807">
    <property type="protein sequence ID" value="CAE7860009.1"/>
    <property type="molecule type" value="Genomic_DNA"/>
</dbReference>